<sequence length="308" mass="32820">MNATVNPRRSVMQDALENGLNTIAEFVPKLIGFLLILVIGYIVAKLIAKAIGKVLEKVGFDRAVERGGVKKALDKSDMDASDIVGKLVFYTLMLFVLQLAFGVFGPNPISELITAVIAFLPKLIVAIIIIVVASAIAAAVKTLIEGTLGGLSYGKVLAGIASGFILFLGVIAALNQIGVATTVTMPVLIAILATLAGVIIVGAGGGLIKPMQTRWEGYLTKAEEEAPKIKEEARNAPSIMEQAEQVRTRAQAKYEQSEGRSGQYGQAGQPDQSDQPGQQDQPYDERAPYRVTSAYDPNQYGDTGSRQV</sequence>
<feature type="compositionally biased region" description="Low complexity" evidence="1">
    <location>
        <begin position="266"/>
        <end position="281"/>
    </location>
</feature>
<name>A0A0A0J875_9MICO</name>
<feature type="transmembrane region" description="Helical" evidence="2">
    <location>
        <begin position="156"/>
        <end position="177"/>
    </location>
</feature>
<feature type="transmembrane region" description="Helical" evidence="2">
    <location>
        <begin position="30"/>
        <end position="48"/>
    </location>
</feature>
<proteinExistence type="predicted"/>
<evidence type="ECO:0000256" key="1">
    <source>
        <dbReference type="SAM" id="MobiDB-lite"/>
    </source>
</evidence>
<dbReference type="Pfam" id="PF05552">
    <property type="entry name" value="MS_channel_1st_1"/>
    <property type="match status" value="2"/>
</dbReference>
<keyword evidence="2" id="KW-1133">Transmembrane helix</keyword>
<dbReference type="eggNOG" id="COG0668">
    <property type="taxonomic scope" value="Bacteria"/>
</dbReference>
<dbReference type="Gene3D" id="1.10.287.1260">
    <property type="match status" value="1"/>
</dbReference>
<dbReference type="EMBL" id="AVPJ01000005">
    <property type="protein sequence ID" value="KGN32949.1"/>
    <property type="molecule type" value="Genomic_DNA"/>
</dbReference>
<evidence type="ECO:0008006" key="5">
    <source>
        <dbReference type="Google" id="ProtNLM"/>
    </source>
</evidence>
<dbReference type="Proteomes" id="UP000030002">
    <property type="component" value="Unassembled WGS sequence"/>
</dbReference>
<keyword evidence="2" id="KW-0472">Membrane</keyword>
<evidence type="ECO:0000313" key="3">
    <source>
        <dbReference type="EMBL" id="KGN32949.1"/>
    </source>
</evidence>
<dbReference type="STRING" id="1385520.N802_16355"/>
<reference evidence="3 4" key="1">
    <citation type="submission" date="2013-08" db="EMBL/GenBank/DDBJ databases">
        <title>The genome sequence of Knoellia sinensis.</title>
        <authorList>
            <person name="Zhu W."/>
            <person name="Wang G."/>
        </authorList>
    </citation>
    <scope>NUCLEOTIDE SEQUENCE [LARGE SCALE GENOMIC DNA]</scope>
    <source>
        <strain evidence="3 4">KCTC 19936</strain>
    </source>
</reference>
<dbReference type="InterPro" id="IPR008910">
    <property type="entry name" value="MSC_TM_helix"/>
</dbReference>
<evidence type="ECO:0000256" key="2">
    <source>
        <dbReference type="SAM" id="Phobius"/>
    </source>
</evidence>
<feature type="transmembrane region" description="Helical" evidence="2">
    <location>
        <begin position="87"/>
        <end position="104"/>
    </location>
</feature>
<organism evidence="3 4">
    <name type="scientific">Knoellia sinensis KCTC 19936</name>
    <dbReference type="NCBI Taxonomy" id="1385520"/>
    <lineage>
        <taxon>Bacteria</taxon>
        <taxon>Bacillati</taxon>
        <taxon>Actinomycetota</taxon>
        <taxon>Actinomycetes</taxon>
        <taxon>Micrococcales</taxon>
        <taxon>Intrasporangiaceae</taxon>
        <taxon>Knoellia</taxon>
    </lineage>
</organism>
<evidence type="ECO:0000313" key="4">
    <source>
        <dbReference type="Proteomes" id="UP000030002"/>
    </source>
</evidence>
<feature type="transmembrane region" description="Helical" evidence="2">
    <location>
        <begin position="124"/>
        <end position="144"/>
    </location>
</feature>
<comment type="caution">
    <text evidence="3">The sequence shown here is derived from an EMBL/GenBank/DDBJ whole genome shotgun (WGS) entry which is preliminary data.</text>
</comment>
<dbReference type="AlphaFoldDB" id="A0A0A0J875"/>
<keyword evidence="2" id="KW-0812">Transmembrane</keyword>
<feature type="region of interest" description="Disordered" evidence="1">
    <location>
        <begin position="229"/>
        <end position="308"/>
    </location>
</feature>
<accession>A0A0A0J875</accession>
<protein>
    <recommendedName>
        <fullName evidence="5">TM helix repeat-containing protein</fullName>
    </recommendedName>
</protein>
<feature type="transmembrane region" description="Helical" evidence="2">
    <location>
        <begin position="183"/>
        <end position="208"/>
    </location>
</feature>
<keyword evidence="4" id="KW-1185">Reference proteome</keyword>
<gene>
    <name evidence="3" type="ORF">N802_16355</name>
</gene>